<dbReference type="AlphaFoldDB" id="A0A5N6ZX71"/>
<gene>
    <name evidence="3" type="ORF">BDV27DRAFT_132969</name>
</gene>
<evidence type="ECO:0008006" key="5">
    <source>
        <dbReference type="Google" id="ProtNLM"/>
    </source>
</evidence>
<evidence type="ECO:0000256" key="2">
    <source>
        <dbReference type="SAM" id="SignalP"/>
    </source>
</evidence>
<dbReference type="PANTHER" id="PTHR40640:SF1">
    <property type="entry name" value="ANCHORED GLYCOPROTEIN, PUTATIVE (AFU_ORTHOLOGUE AFUA_8G04860)-RELATED"/>
    <property type="match status" value="1"/>
</dbReference>
<dbReference type="Proteomes" id="UP000326268">
    <property type="component" value="Unassembled WGS sequence"/>
</dbReference>
<dbReference type="RefSeq" id="XP_031924617.1">
    <property type="nucleotide sequence ID" value="XM_032067990.1"/>
</dbReference>
<feature type="signal peptide" evidence="2">
    <location>
        <begin position="1"/>
        <end position="20"/>
    </location>
</feature>
<dbReference type="EMBL" id="ML737732">
    <property type="protein sequence ID" value="KAE8361536.1"/>
    <property type="molecule type" value="Genomic_DNA"/>
</dbReference>
<organism evidence="3 4">
    <name type="scientific">Aspergillus caelatus</name>
    <dbReference type="NCBI Taxonomy" id="61420"/>
    <lineage>
        <taxon>Eukaryota</taxon>
        <taxon>Fungi</taxon>
        <taxon>Dikarya</taxon>
        <taxon>Ascomycota</taxon>
        <taxon>Pezizomycotina</taxon>
        <taxon>Eurotiomycetes</taxon>
        <taxon>Eurotiomycetidae</taxon>
        <taxon>Eurotiales</taxon>
        <taxon>Aspergillaceae</taxon>
        <taxon>Aspergillus</taxon>
        <taxon>Aspergillus subgen. Circumdati</taxon>
    </lineage>
</organism>
<name>A0A5N6ZX71_9EURO</name>
<evidence type="ECO:0000256" key="1">
    <source>
        <dbReference type="SAM" id="MobiDB-lite"/>
    </source>
</evidence>
<evidence type="ECO:0000313" key="4">
    <source>
        <dbReference type="Proteomes" id="UP000326268"/>
    </source>
</evidence>
<evidence type="ECO:0000313" key="3">
    <source>
        <dbReference type="EMBL" id="KAE8361536.1"/>
    </source>
</evidence>
<feature type="region of interest" description="Disordered" evidence="1">
    <location>
        <begin position="147"/>
        <end position="166"/>
    </location>
</feature>
<feature type="chain" id="PRO_5024852824" description="GPI anchored glycoprotein" evidence="2">
    <location>
        <begin position="21"/>
        <end position="227"/>
    </location>
</feature>
<dbReference type="PANTHER" id="PTHR40640">
    <property type="entry name" value="ANCHORED GLYCOPROTEIN, PUTATIVE (AFU_ORTHOLOGUE AFUA_8G04860)-RELATED"/>
    <property type="match status" value="1"/>
</dbReference>
<protein>
    <recommendedName>
        <fullName evidence="5">GPI anchored glycoprotein</fullName>
    </recommendedName>
</protein>
<keyword evidence="2" id="KW-0732">Signal</keyword>
<proteinExistence type="predicted"/>
<sequence>MHAQALLSFAIMAITSMAAADVTATILFTEMDHDDLVGKVIGTDGPLTTYVINCNPKPQNANFYQIGDCDISSQGWTVTAGPSTMRVAFDYPHYTMIEACSLHASTSLDCAITMDYGTSTEVQSGGTVGPTSDFYQTVTITGTEIASESTSPQTSPIATHATPTTTGSTSATAAVVESGSAPQKAAAITASSSAEASQSTNAAMAKITGNSKWAVGGAAAMAAIAMV</sequence>
<feature type="compositionally biased region" description="Low complexity" evidence="1">
    <location>
        <begin position="154"/>
        <end position="166"/>
    </location>
</feature>
<reference evidence="3 4" key="1">
    <citation type="submission" date="2019-04" db="EMBL/GenBank/DDBJ databases">
        <title>Friends and foes A comparative genomics studyof 23 Aspergillus species from section Flavi.</title>
        <authorList>
            <consortium name="DOE Joint Genome Institute"/>
            <person name="Kjaerbolling I."/>
            <person name="Vesth T."/>
            <person name="Frisvad J.C."/>
            <person name="Nybo J.L."/>
            <person name="Theobald S."/>
            <person name="Kildgaard S."/>
            <person name="Isbrandt T."/>
            <person name="Kuo A."/>
            <person name="Sato A."/>
            <person name="Lyhne E.K."/>
            <person name="Kogle M.E."/>
            <person name="Wiebenga A."/>
            <person name="Kun R.S."/>
            <person name="Lubbers R.J."/>
            <person name="Makela M.R."/>
            <person name="Barry K."/>
            <person name="Chovatia M."/>
            <person name="Clum A."/>
            <person name="Daum C."/>
            <person name="Haridas S."/>
            <person name="He G."/>
            <person name="LaButti K."/>
            <person name="Lipzen A."/>
            <person name="Mondo S."/>
            <person name="Riley R."/>
            <person name="Salamov A."/>
            <person name="Simmons B.A."/>
            <person name="Magnuson J.K."/>
            <person name="Henrissat B."/>
            <person name="Mortensen U.H."/>
            <person name="Larsen T.O."/>
            <person name="Devries R.P."/>
            <person name="Grigoriev I.V."/>
            <person name="Machida M."/>
            <person name="Baker S.E."/>
            <person name="Andersen M.R."/>
        </authorList>
    </citation>
    <scope>NUCLEOTIDE SEQUENCE [LARGE SCALE GENOMIC DNA]</scope>
    <source>
        <strain evidence="3 4">CBS 763.97</strain>
    </source>
</reference>
<dbReference type="OrthoDB" id="4991875at2759"/>
<accession>A0A5N6ZX71</accession>
<keyword evidence="4" id="KW-1185">Reference proteome</keyword>
<dbReference type="GeneID" id="43652436"/>